<dbReference type="PANTHER" id="PTHR42760:SF133">
    <property type="entry name" value="3-OXOACYL-[ACYL-CARRIER-PROTEIN] REDUCTASE"/>
    <property type="match status" value="1"/>
</dbReference>
<evidence type="ECO:0000313" key="5">
    <source>
        <dbReference type="Proteomes" id="UP001552427"/>
    </source>
</evidence>
<dbReference type="NCBIfam" id="NF009466">
    <property type="entry name" value="PRK12826.1-2"/>
    <property type="match status" value="1"/>
</dbReference>
<evidence type="ECO:0000256" key="1">
    <source>
        <dbReference type="ARBA" id="ARBA00006484"/>
    </source>
</evidence>
<dbReference type="EMBL" id="JBFARM010000006">
    <property type="protein sequence ID" value="MEV4288262.1"/>
    <property type="molecule type" value="Genomic_DNA"/>
</dbReference>
<dbReference type="InterPro" id="IPR036291">
    <property type="entry name" value="NAD(P)-bd_dom_sf"/>
</dbReference>
<evidence type="ECO:0000259" key="3">
    <source>
        <dbReference type="SMART" id="SM00822"/>
    </source>
</evidence>
<dbReference type="RefSeq" id="WP_344215582.1">
    <property type="nucleotide sequence ID" value="NZ_BAAAMV010000011.1"/>
</dbReference>
<dbReference type="InterPro" id="IPR020904">
    <property type="entry name" value="Sc_DH/Rdtase_CS"/>
</dbReference>
<organism evidence="4 5">
    <name type="scientific">Nonomuraea bangladeshensis</name>
    <dbReference type="NCBI Taxonomy" id="404385"/>
    <lineage>
        <taxon>Bacteria</taxon>
        <taxon>Bacillati</taxon>
        <taxon>Actinomycetota</taxon>
        <taxon>Actinomycetes</taxon>
        <taxon>Streptosporangiales</taxon>
        <taxon>Streptosporangiaceae</taxon>
        <taxon>Nonomuraea</taxon>
    </lineage>
</organism>
<dbReference type="Proteomes" id="UP001552427">
    <property type="component" value="Unassembled WGS sequence"/>
</dbReference>
<dbReference type="PRINTS" id="PR00080">
    <property type="entry name" value="SDRFAMILY"/>
</dbReference>
<dbReference type="Gene3D" id="3.40.50.720">
    <property type="entry name" value="NAD(P)-binding Rossmann-like Domain"/>
    <property type="match status" value="1"/>
</dbReference>
<keyword evidence="2" id="KW-0560">Oxidoreductase</keyword>
<evidence type="ECO:0000313" key="4">
    <source>
        <dbReference type="EMBL" id="MEV4288262.1"/>
    </source>
</evidence>
<dbReference type="Pfam" id="PF13561">
    <property type="entry name" value="adh_short_C2"/>
    <property type="match status" value="1"/>
</dbReference>
<dbReference type="SUPFAM" id="SSF51735">
    <property type="entry name" value="NAD(P)-binding Rossmann-fold domains"/>
    <property type="match status" value="1"/>
</dbReference>
<gene>
    <name evidence="4" type="ORF">AB0K40_22335</name>
</gene>
<accession>A0ABV3H6V8</accession>
<keyword evidence="5" id="KW-1185">Reference proteome</keyword>
<dbReference type="PANTHER" id="PTHR42760">
    <property type="entry name" value="SHORT-CHAIN DEHYDROGENASES/REDUCTASES FAMILY MEMBER"/>
    <property type="match status" value="1"/>
</dbReference>
<protein>
    <submittedName>
        <fullName evidence="4">Beta-ketoacyl-ACP reductase</fullName>
    </submittedName>
</protein>
<name>A0ABV3H6V8_9ACTN</name>
<dbReference type="InterPro" id="IPR057326">
    <property type="entry name" value="KR_dom"/>
</dbReference>
<comment type="caution">
    <text evidence="4">The sequence shown here is derived from an EMBL/GenBank/DDBJ whole genome shotgun (WGS) entry which is preliminary data.</text>
</comment>
<dbReference type="CDD" id="cd05333">
    <property type="entry name" value="BKR_SDR_c"/>
    <property type="match status" value="1"/>
</dbReference>
<dbReference type="InterPro" id="IPR002347">
    <property type="entry name" value="SDR_fam"/>
</dbReference>
<proteinExistence type="inferred from homology"/>
<evidence type="ECO:0000256" key="2">
    <source>
        <dbReference type="ARBA" id="ARBA00023002"/>
    </source>
</evidence>
<feature type="domain" description="Ketoreductase" evidence="3">
    <location>
        <begin position="3"/>
        <end position="176"/>
    </location>
</feature>
<dbReference type="PRINTS" id="PR00081">
    <property type="entry name" value="GDHRDH"/>
</dbReference>
<comment type="similarity">
    <text evidence="1">Belongs to the short-chain dehydrogenases/reductases (SDR) family.</text>
</comment>
<sequence length="231" mass="24012">MARSVLVTGGNRGIGLAIARELAAEGDAVAVTYRSGEPPEGLFGVRCDVTSTGDVEAAFDKVEAEQGPVEVLVSNAGITKDTLLAMMKEDTFTDVIDANLTGAYRVAKRAIRPMMKLKRGRIVLISSVVGLSGQAGQANYAASKAGLVGFARSLAREYGSRNITVNVVSPGFVATDMTSGLDQDKIVANIPLGRQAAPEEVARVVRFLASDDASYITGAVIPVDGGLGMGH</sequence>
<dbReference type="PROSITE" id="PS00061">
    <property type="entry name" value="ADH_SHORT"/>
    <property type="match status" value="1"/>
</dbReference>
<dbReference type="SMART" id="SM00822">
    <property type="entry name" value="PKS_KR"/>
    <property type="match status" value="1"/>
</dbReference>
<reference evidence="4 5" key="1">
    <citation type="submission" date="2024-06" db="EMBL/GenBank/DDBJ databases">
        <title>The Natural Products Discovery Center: Release of the First 8490 Sequenced Strains for Exploring Actinobacteria Biosynthetic Diversity.</title>
        <authorList>
            <person name="Kalkreuter E."/>
            <person name="Kautsar S.A."/>
            <person name="Yang D."/>
            <person name="Bader C.D."/>
            <person name="Teijaro C.N."/>
            <person name="Fluegel L."/>
            <person name="Davis C.M."/>
            <person name="Simpson J.R."/>
            <person name="Lauterbach L."/>
            <person name="Steele A.D."/>
            <person name="Gui C."/>
            <person name="Meng S."/>
            <person name="Li G."/>
            <person name="Viehrig K."/>
            <person name="Ye F."/>
            <person name="Su P."/>
            <person name="Kiefer A.F."/>
            <person name="Nichols A."/>
            <person name="Cepeda A.J."/>
            <person name="Yan W."/>
            <person name="Fan B."/>
            <person name="Jiang Y."/>
            <person name="Adhikari A."/>
            <person name="Zheng C.-J."/>
            <person name="Schuster L."/>
            <person name="Cowan T.M."/>
            <person name="Smanski M.J."/>
            <person name="Chevrette M.G."/>
            <person name="De Carvalho L.P.S."/>
            <person name="Shen B."/>
        </authorList>
    </citation>
    <scope>NUCLEOTIDE SEQUENCE [LARGE SCALE GENOMIC DNA]</scope>
    <source>
        <strain evidence="4 5">NPDC049574</strain>
    </source>
</reference>